<dbReference type="EMBL" id="MGHU01000003">
    <property type="protein sequence ID" value="OGM78277.1"/>
    <property type="molecule type" value="Genomic_DNA"/>
</dbReference>
<organism evidence="2 3">
    <name type="scientific">Candidatus Woesebacteria bacterium RIFOXYA1_FULL_43_9</name>
    <dbReference type="NCBI Taxonomy" id="1802534"/>
    <lineage>
        <taxon>Bacteria</taxon>
        <taxon>Candidatus Woeseibacteriota</taxon>
    </lineage>
</organism>
<gene>
    <name evidence="2" type="ORF">A2188_02180</name>
</gene>
<evidence type="ECO:0000256" key="1">
    <source>
        <dbReference type="SAM" id="Phobius"/>
    </source>
</evidence>
<reference evidence="2 3" key="1">
    <citation type="journal article" date="2016" name="Nat. Commun.">
        <title>Thousands of microbial genomes shed light on interconnected biogeochemical processes in an aquifer system.</title>
        <authorList>
            <person name="Anantharaman K."/>
            <person name="Brown C.T."/>
            <person name="Hug L.A."/>
            <person name="Sharon I."/>
            <person name="Castelle C.J."/>
            <person name="Probst A.J."/>
            <person name="Thomas B.C."/>
            <person name="Singh A."/>
            <person name="Wilkins M.J."/>
            <person name="Karaoz U."/>
            <person name="Brodie E.L."/>
            <person name="Williams K.H."/>
            <person name="Hubbard S.S."/>
            <person name="Banfield J.F."/>
        </authorList>
    </citation>
    <scope>NUCLEOTIDE SEQUENCE [LARGE SCALE GENOMIC DNA]</scope>
</reference>
<comment type="caution">
    <text evidence="2">The sequence shown here is derived from an EMBL/GenBank/DDBJ whole genome shotgun (WGS) entry which is preliminary data.</text>
</comment>
<accession>A0A1F8CPM3</accession>
<keyword evidence="1" id="KW-0812">Transmembrane</keyword>
<sequence>MSLDDTIYNKLHKRNRHEHEWDKHSLSAFRYYPEHATFANIDPEEEIILLLRKHILTNVSWVTTWVVMLFAPVILRFFPLLSFLPDNFQLVAVVLYYLITVAYAFEQSLSWFFNVAIVTDERIVDVNFHNLIYREITEANLDQIQDVTVTVGSVLRTMFDYGNVSVQTASEVQKINFMAVPHPDRVAKILRELRVEEEIEKIEGRVN</sequence>
<feature type="transmembrane region" description="Helical" evidence="1">
    <location>
        <begin position="55"/>
        <end position="75"/>
    </location>
</feature>
<dbReference type="Proteomes" id="UP000179241">
    <property type="component" value="Unassembled WGS sequence"/>
</dbReference>
<dbReference type="AlphaFoldDB" id="A0A1F8CPM3"/>
<feature type="transmembrane region" description="Helical" evidence="1">
    <location>
        <begin position="87"/>
        <end position="105"/>
    </location>
</feature>
<protein>
    <submittedName>
        <fullName evidence="2">Uncharacterized protein</fullName>
    </submittedName>
</protein>
<keyword evidence="1" id="KW-1133">Transmembrane helix</keyword>
<keyword evidence="1" id="KW-0472">Membrane</keyword>
<name>A0A1F8CPM3_9BACT</name>
<proteinExistence type="predicted"/>
<evidence type="ECO:0000313" key="3">
    <source>
        <dbReference type="Proteomes" id="UP000179241"/>
    </source>
</evidence>
<evidence type="ECO:0000313" key="2">
    <source>
        <dbReference type="EMBL" id="OGM78277.1"/>
    </source>
</evidence>